<protein>
    <recommendedName>
        <fullName evidence="3">Neuroparsin</fullName>
    </recommendedName>
</protein>
<accession>A0A1B0CSH0</accession>
<evidence type="ECO:0000313" key="1">
    <source>
        <dbReference type="EnsemblMetazoa" id="LLOJ007819-PA"/>
    </source>
</evidence>
<sequence length="103" mass="11602">MDTYESLIFMTCKFNSQNAVKTSEECPHGAKLNNCGKLVCLRGRGEICGETYFDIIRHGECASGLMCCGKCVGCDDESCDQSLCRPKKLSLTKRRNIFKHRRI</sequence>
<organism evidence="1 2">
    <name type="scientific">Lutzomyia longipalpis</name>
    <name type="common">Sand fly</name>
    <dbReference type="NCBI Taxonomy" id="7200"/>
    <lineage>
        <taxon>Eukaryota</taxon>
        <taxon>Metazoa</taxon>
        <taxon>Ecdysozoa</taxon>
        <taxon>Arthropoda</taxon>
        <taxon>Hexapoda</taxon>
        <taxon>Insecta</taxon>
        <taxon>Pterygota</taxon>
        <taxon>Neoptera</taxon>
        <taxon>Endopterygota</taxon>
        <taxon>Diptera</taxon>
        <taxon>Nematocera</taxon>
        <taxon>Psychodoidea</taxon>
        <taxon>Psychodidae</taxon>
        <taxon>Lutzomyia</taxon>
        <taxon>Lutzomyia</taxon>
    </lineage>
</organism>
<dbReference type="AlphaFoldDB" id="A0A1B0CSH0"/>
<name>A0A1B0CSH0_LUTLO</name>
<dbReference type="EnsemblMetazoa" id="LLOJ007819-RA">
    <property type="protein sequence ID" value="LLOJ007819-PA"/>
    <property type="gene ID" value="LLOJ007819"/>
</dbReference>
<dbReference type="VEuPathDB" id="VectorBase:LLOJ007819"/>
<evidence type="ECO:0008006" key="3">
    <source>
        <dbReference type="Google" id="ProtNLM"/>
    </source>
</evidence>
<proteinExistence type="predicted"/>
<dbReference type="Proteomes" id="UP000092461">
    <property type="component" value="Unassembled WGS sequence"/>
</dbReference>
<keyword evidence="2" id="KW-1185">Reference proteome</keyword>
<evidence type="ECO:0000313" key="2">
    <source>
        <dbReference type="Proteomes" id="UP000092461"/>
    </source>
</evidence>
<dbReference type="EMBL" id="AJWK01026051">
    <property type="status" value="NOT_ANNOTATED_CDS"/>
    <property type="molecule type" value="Genomic_DNA"/>
</dbReference>
<reference evidence="1" key="1">
    <citation type="submission" date="2020-05" db="UniProtKB">
        <authorList>
            <consortium name="EnsemblMetazoa"/>
        </authorList>
    </citation>
    <scope>IDENTIFICATION</scope>
    <source>
        <strain evidence="1">Jacobina</strain>
    </source>
</reference>